<protein>
    <recommendedName>
        <fullName evidence="4">DUF1440 domain-containing protein</fullName>
    </recommendedName>
</protein>
<dbReference type="AlphaFoldDB" id="A0A0N0RR23"/>
<evidence type="ECO:0000313" key="2">
    <source>
        <dbReference type="EMBL" id="KOS07599.1"/>
    </source>
</evidence>
<accession>A0A0N0RR23</accession>
<comment type="caution">
    <text evidence="2">The sequence shown here is derived from an EMBL/GenBank/DDBJ whole genome shotgun (WGS) entry which is preliminary data.</text>
</comment>
<feature type="transmembrane region" description="Helical" evidence="1">
    <location>
        <begin position="124"/>
        <end position="144"/>
    </location>
</feature>
<keyword evidence="1" id="KW-0812">Transmembrane</keyword>
<dbReference type="OrthoDB" id="677977at2"/>
<gene>
    <name evidence="2" type="ORF">AM493_17305</name>
</gene>
<dbReference type="EMBL" id="LIYD01000005">
    <property type="protein sequence ID" value="KOS07599.1"/>
    <property type="molecule type" value="Genomic_DNA"/>
</dbReference>
<reference evidence="2 3" key="1">
    <citation type="submission" date="2015-08" db="EMBL/GenBank/DDBJ databases">
        <title>Whole genome sequence of Flavobacterium akiainvivens IK-1T, from decaying Wikstroemia oahuensis, an endemic Hawaiian shrub.</title>
        <authorList>
            <person name="Wan X."/>
            <person name="Hou S."/>
            <person name="Saito J."/>
            <person name="Donachie S."/>
        </authorList>
    </citation>
    <scope>NUCLEOTIDE SEQUENCE [LARGE SCALE GENOMIC DNA]</scope>
    <source>
        <strain evidence="2 3">IK-1</strain>
    </source>
</reference>
<keyword evidence="3" id="KW-1185">Reference proteome</keyword>
<sequence length="148" mass="15672">MSKITNLLAGLGGAIALNVIHESLKKKSKETPRVDLLGEEALQKTVEYFGGEIEDEKTLYKATLAGDILSNAMYYSMIGNGAPQHLWLRAISYGVAAGVGAITLPEPLGLDPEPVAKTKTSQALTVGYYVAGALVTAGILRAVARKKE</sequence>
<feature type="transmembrane region" description="Helical" evidence="1">
    <location>
        <begin position="86"/>
        <end position="104"/>
    </location>
</feature>
<evidence type="ECO:0000256" key="1">
    <source>
        <dbReference type="SAM" id="Phobius"/>
    </source>
</evidence>
<dbReference type="Proteomes" id="UP000037755">
    <property type="component" value="Unassembled WGS sequence"/>
</dbReference>
<name>A0A0N0RR23_9FLAO</name>
<organism evidence="2 3">
    <name type="scientific">Flavobacterium akiainvivens</name>
    <dbReference type="NCBI Taxonomy" id="1202724"/>
    <lineage>
        <taxon>Bacteria</taxon>
        <taxon>Pseudomonadati</taxon>
        <taxon>Bacteroidota</taxon>
        <taxon>Flavobacteriia</taxon>
        <taxon>Flavobacteriales</taxon>
        <taxon>Flavobacteriaceae</taxon>
        <taxon>Flavobacterium</taxon>
    </lineage>
</organism>
<dbReference type="STRING" id="1202724.AM493_17305"/>
<dbReference type="PATRIC" id="fig|1202724.3.peg.3598"/>
<keyword evidence="1" id="KW-1133">Transmembrane helix</keyword>
<keyword evidence="1" id="KW-0472">Membrane</keyword>
<evidence type="ECO:0000313" key="3">
    <source>
        <dbReference type="Proteomes" id="UP000037755"/>
    </source>
</evidence>
<dbReference type="RefSeq" id="WP_054409311.1">
    <property type="nucleotide sequence ID" value="NZ_FOYA01000002.1"/>
</dbReference>
<proteinExistence type="predicted"/>
<evidence type="ECO:0008006" key="4">
    <source>
        <dbReference type="Google" id="ProtNLM"/>
    </source>
</evidence>